<comment type="cofactor">
    <cofactor evidence="1">
        <name>Mg(2+)</name>
        <dbReference type="ChEBI" id="CHEBI:18420"/>
    </cofactor>
</comment>
<protein>
    <submittedName>
        <fullName evidence="17">Replication-associated protein</fullName>
    </submittedName>
</protein>
<dbReference type="GO" id="GO:0004519">
    <property type="term" value="F:endonuclease activity"/>
    <property type="evidence" value="ECO:0007669"/>
    <property type="project" value="UniProtKB-KW"/>
</dbReference>
<reference evidence="17" key="1">
    <citation type="journal article" date="2020" name="Nat. Commun.">
        <title>Entamoeba and Giardia parasites implicated as hosts of CRESS viruses.</title>
        <authorList>
            <person name="Kinsella C.M."/>
            <person name="Bart A."/>
            <person name="Deijs M."/>
            <person name="Broekhuizen P."/>
            <person name="Kaczorowska J."/>
            <person name="Jebbink M.F."/>
            <person name="van Gool T."/>
            <person name="Cotten M."/>
            <person name="van der Hoek L."/>
        </authorList>
    </citation>
    <scope>NUCLEOTIDE SEQUENCE</scope>
    <source>
        <strain evidence="17">94-AMS-01</strain>
    </source>
</reference>
<evidence type="ECO:0000256" key="8">
    <source>
        <dbReference type="ARBA" id="ARBA00022723"/>
    </source>
</evidence>
<dbReference type="GO" id="GO:0046872">
    <property type="term" value="F:metal ion binding"/>
    <property type="evidence" value="ECO:0007669"/>
    <property type="project" value="UniProtKB-KW"/>
</dbReference>
<dbReference type="GO" id="GO:0003677">
    <property type="term" value="F:DNA binding"/>
    <property type="evidence" value="ECO:0007669"/>
    <property type="project" value="UniProtKB-KW"/>
</dbReference>
<evidence type="ECO:0000256" key="7">
    <source>
        <dbReference type="ARBA" id="ARBA00022722"/>
    </source>
</evidence>
<organism evidence="17">
    <name type="scientific">Entamoeba-associated CRESS DNA virus 2</name>
    <dbReference type="NCBI Taxonomy" id="2766562"/>
    <lineage>
        <taxon>Viruses</taxon>
        <taxon>Monodnaviria</taxon>
        <taxon>Shotokuvirae</taxon>
        <taxon>Cressdnaviricota</taxon>
        <taxon>Arfiviricetes</taxon>
        <taxon>Rivendellvirales</taxon>
        <taxon>Naryaviridae</taxon>
        <taxon>Phialvirus</taxon>
        <taxon>Phialvirus golin</taxon>
    </lineage>
</organism>
<sequence>MSLRGRRFNITLNEPIKYQELASYLKSFKSFRYILSAKEKAPTTGHEHIHIFCFYKQTISITLSKTCGSHVEVCRGSDMQNIQYIKKDGDIVEEEGELPHQGKLHSVGELQSINDPHDLLSMELKAWDNARTLNQRCKLDEIYKPNVKVYYVHGESGSGKTKWVFDKLRELELDGLFDRVKYCNGFWTGVSRDGLSKAAWYDDFRDSSMPVQEFINFIDYYANQMNIKGNHVLNRYQFIFITSVQDIEEIYKNVSGEPRQQWMRRVEQIEV</sequence>
<feature type="domain" description="CRESS-DNA virus Rep endonuclease" evidence="16">
    <location>
        <begin position="2"/>
        <end position="98"/>
    </location>
</feature>
<evidence type="ECO:0000256" key="14">
    <source>
        <dbReference type="ARBA" id="ARBA00023124"/>
    </source>
</evidence>
<keyword evidence="10" id="KW-0255">Endonuclease</keyword>
<evidence type="ECO:0000256" key="9">
    <source>
        <dbReference type="ARBA" id="ARBA00022741"/>
    </source>
</evidence>
<dbReference type="PROSITE" id="PS52020">
    <property type="entry name" value="CRESS_DNA_REP"/>
    <property type="match status" value="1"/>
</dbReference>
<dbReference type="GO" id="GO:0016779">
    <property type="term" value="F:nucleotidyltransferase activity"/>
    <property type="evidence" value="ECO:0007669"/>
    <property type="project" value="UniProtKB-KW"/>
</dbReference>
<evidence type="ECO:0000256" key="3">
    <source>
        <dbReference type="ARBA" id="ARBA00022562"/>
    </source>
</evidence>
<evidence type="ECO:0000256" key="11">
    <source>
        <dbReference type="ARBA" id="ARBA00022801"/>
    </source>
</evidence>
<evidence type="ECO:0000256" key="15">
    <source>
        <dbReference type="ARBA" id="ARBA00023125"/>
    </source>
</evidence>
<dbReference type="GO" id="GO:0004386">
    <property type="term" value="F:helicase activity"/>
    <property type="evidence" value="ECO:0007669"/>
    <property type="project" value="UniProtKB-KW"/>
</dbReference>
<evidence type="ECO:0000256" key="4">
    <source>
        <dbReference type="ARBA" id="ARBA00022679"/>
    </source>
</evidence>
<evidence type="ECO:0000259" key="16">
    <source>
        <dbReference type="PROSITE" id="PS52020"/>
    </source>
</evidence>
<keyword evidence="14" id="KW-0190">Covalent protein-DNA linkage</keyword>
<evidence type="ECO:0000313" key="17">
    <source>
        <dbReference type="EMBL" id="QNJ47528.1"/>
    </source>
</evidence>
<dbReference type="InterPro" id="IPR049912">
    <property type="entry name" value="CRESS_DNA_REP"/>
</dbReference>
<keyword evidence="15" id="KW-0238">DNA-binding</keyword>
<keyword evidence="7" id="KW-0540">Nuclease</keyword>
<keyword evidence="5" id="KW-0548">Nucleotidyltransferase</keyword>
<evidence type="ECO:0000256" key="13">
    <source>
        <dbReference type="ARBA" id="ARBA00022840"/>
    </source>
</evidence>
<dbReference type="Gene3D" id="3.40.1310.20">
    <property type="match status" value="1"/>
</dbReference>
<evidence type="ECO:0000256" key="5">
    <source>
        <dbReference type="ARBA" id="ARBA00022695"/>
    </source>
</evidence>
<dbReference type="GO" id="GO:0042025">
    <property type="term" value="C:host cell nucleus"/>
    <property type="evidence" value="ECO:0007669"/>
    <property type="project" value="UniProtKB-SubCell"/>
</dbReference>
<evidence type="ECO:0000256" key="10">
    <source>
        <dbReference type="ARBA" id="ARBA00022759"/>
    </source>
</evidence>
<dbReference type="GO" id="GO:0005524">
    <property type="term" value="F:ATP binding"/>
    <property type="evidence" value="ECO:0007669"/>
    <property type="project" value="UniProtKB-KW"/>
</dbReference>
<keyword evidence="9" id="KW-0547">Nucleotide-binding</keyword>
<keyword evidence="3" id="KW-1048">Host nucleus</keyword>
<dbReference type="GO" id="GO:0016787">
    <property type="term" value="F:hydrolase activity"/>
    <property type="evidence" value="ECO:0007669"/>
    <property type="project" value="UniProtKB-KW"/>
</dbReference>
<name>A0A7G8KWI0_9VIRU</name>
<evidence type="ECO:0000256" key="2">
    <source>
        <dbReference type="ARBA" id="ARBA00004147"/>
    </source>
</evidence>
<evidence type="ECO:0000256" key="1">
    <source>
        <dbReference type="ARBA" id="ARBA00001946"/>
    </source>
</evidence>
<keyword evidence="11" id="KW-0378">Hydrolase</keyword>
<evidence type="ECO:0000256" key="12">
    <source>
        <dbReference type="ARBA" id="ARBA00022806"/>
    </source>
</evidence>
<dbReference type="EMBL" id="MT293415">
    <property type="protein sequence ID" value="QNJ47528.1"/>
    <property type="molecule type" value="Genomic_DNA"/>
</dbReference>
<keyword evidence="8" id="KW-0479">Metal-binding</keyword>
<evidence type="ECO:0000256" key="6">
    <source>
        <dbReference type="ARBA" id="ARBA00022705"/>
    </source>
</evidence>
<comment type="subcellular location">
    <subcellularLocation>
        <location evidence="2">Host nucleus</location>
    </subcellularLocation>
</comment>
<dbReference type="GO" id="GO:0006260">
    <property type="term" value="P:DNA replication"/>
    <property type="evidence" value="ECO:0007669"/>
    <property type="project" value="UniProtKB-KW"/>
</dbReference>
<proteinExistence type="predicted"/>
<keyword evidence="6" id="KW-0235">DNA replication</keyword>
<keyword evidence="12" id="KW-0347">Helicase</keyword>
<accession>A0A7G8KWI0</accession>
<keyword evidence="4" id="KW-0808">Transferase</keyword>
<keyword evidence="13" id="KW-0067">ATP-binding</keyword>